<dbReference type="InterPro" id="IPR011042">
    <property type="entry name" value="6-blade_b-propeller_TolB-like"/>
</dbReference>
<dbReference type="Proteomes" id="UP001222603">
    <property type="component" value="Unassembled WGS sequence"/>
</dbReference>
<comment type="caution">
    <text evidence="1">The sequence shown here is derived from an EMBL/GenBank/DDBJ whole genome shotgun (WGS) entry which is preliminary data.</text>
</comment>
<reference evidence="1" key="1">
    <citation type="submission" date="2022-10" db="EMBL/GenBank/DDBJ databases">
        <title>Human gut microbiome strain richness.</title>
        <authorList>
            <person name="Chen-Liaw A."/>
        </authorList>
    </citation>
    <scope>NUCLEOTIDE SEQUENCE</scope>
    <source>
        <strain evidence="1">1001713st1_F9_1001713B170221_170320</strain>
    </source>
</reference>
<sequence>QMTFDETRNSWFPHISPDGKSVVFITYYKGDLEPGEHLANKNVELRLMPANGGEPKTLLKLFGGQGTINVNSWAPDSKRIAFVSYRIN</sequence>
<dbReference type="AlphaFoldDB" id="A0AAW6GXD9"/>
<organism evidence="1 2">
    <name type="scientific">Bacteroides uniformis</name>
    <dbReference type="NCBI Taxonomy" id="820"/>
    <lineage>
        <taxon>Bacteria</taxon>
        <taxon>Pseudomonadati</taxon>
        <taxon>Bacteroidota</taxon>
        <taxon>Bacteroidia</taxon>
        <taxon>Bacteroidales</taxon>
        <taxon>Bacteroidaceae</taxon>
        <taxon>Bacteroides</taxon>
    </lineage>
</organism>
<accession>A0AAW6GXD9</accession>
<evidence type="ECO:0000313" key="2">
    <source>
        <dbReference type="Proteomes" id="UP001222603"/>
    </source>
</evidence>
<feature type="non-terminal residue" evidence="1">
    <location>
        <position position="1"/>
    </location>
</feature>
<name>A0AAW6GXD9_BACUN</name>
<dbReference type="EMBL" id="JAQNSI010000029">
    <property type="protein sequence ID" value="MDC1899174.1"/>
    <property type="molecule type" value="Genomic_DNA"/>
</dbReference>
<dbReference type="SUPFAM" id="SSF69304">
    <property type="entry name" value="Tricorn protease N-terminal domain"/>
    <property type="match status" value="1"/>
</dbReference>
<dbReference type="RefSeq" id="WP_420360926.1">
    <property type="nucleotide sequence ID" value="NZ_JAQNSI010000029.1"/>
</dbReference>
<evidence type="ECO:0000313" key="1">
    <source>
        <dbReference type="EMBL" id="MDC1899174.1"/>
    </source>
</evidence>
<protein>
    <submittedName>
        <fullName evidence="1">Transporter</fullName>
    </submittedName>
</protein>
<proteinExistence type="predicted"/>
<dbReference type="InterPro" id="IPR011659">
    <property type="entry name" value="WD40"/>
</dbReference>
<dbReference type="Pfam" id="PF07676">
    <property type="entry name" value="PD40"/>
    <property type="match status" value="1"/>
</dbReference>
<dbReference type="Gene3D" id="2.120.10.30">
    <property type="entry name" value="TolB, C-terminal domain"/>
    <property type="match status" value="1"/>
</dbReference>
<gene>
    <name evidence="1" type="ORF">POZ10_00865</name>
</gene>